<dbReference type="Gene3D" id="3.90.1720.10">
    <property type="entry name" value="endopeptidase domain like (from Nostoc punctiforme)"/>
    <property type="match status" value="1"/>
</dbReference>
<keyword evidence="8" id="KW-1185">Reference proteome</keyword>
<dbReference type="SUPFAM" id="SSF54001">
    <property type="entry name" value="Cysteine proteinases"/>
    <property type="match status" value="1"/>
</dbReference>
<evidence type="ECO:0000256" key="1">
    <source>
        <dbReference type="ARBA" id="ARBA00007074"/>
    </source>
</evidence>
<evidence type="ECO:0000259" key="6">
    <source>
        <dbReference type="PROSITE" id="PS51935"/>
    </source>
</evidence>
<evidence type="ECO:0000313" key="7">
    <source>
        <dbReference type="EMBL" id="ROH86303.1"/>
    </source>
</evidence>
<dbReference type="InterPro" id="IPR000064">
    <property type="entry name" value="NLP_P60_dom"/>
</dbReference>
<dbReference type="InterPro" id="IPR038765">
    <property type="entry name" value="Papain-like_cys_pep_sf"/>
</dbReference>
<keyword evidence="3" id="KW-0378">Hydrolase</keyword>
<sequence>MILNSARSQWLYSTLLAGLLALSLPFSAAQADNVELSVQASPDVEKSWSEKTQEVLFKALSLSGIRYRYGGTSPDTGFDCSGFVRYVFQQAASLSLPHGARSISQMGEFVSKEELQPGDLVFFNTLRSAFSHVGIYIGDNRFIHAPSSGGGVKIVDMNERYWANSYNGARRIEHDK</sequence>
<accession>A0A3N0V0Q7</accession>
<dbReference type="RefSeq" id="WP_123237367.1">
    <property type="nucleotide sequence ID" value="NZ_RJVP01000003.1"/>
</dbReference>
<gene>
    <name evidence="7" type="ORF">ED236_07665</name>
</gene>
<reference evidence="7 8" key="1">
    <citation type="submission" date="2018-10" db="EMBL/GenBank/DDBJ databases">
        <authorList>
            <person name="Chen W.-M."/>
        </authorList>
    </citation>
    <scope>NUCLEOTIDE SEQUENCE [LARGE SCALE GENOMIC DNA]</scope>
    <source>
        <strain evidence="7 8">H-5</strain>
    </source>
</reference>
<dbReference type="GO" id="GO:0008234">
    <property type="term" value="F:cysteine-type peptidase activity"/>
    <property type="evidence" value="ECO:0007669"/>
    <property type="project" value="UniProtKB-KW"/>
</dbReference>
<keyword evidence="4" id="KW-0788">Thiol protease</keyword>
<evidence type="ECO:0000256" key="5">
    <source>
        <dbReference type="SAM" id="SignalP"/>
    </source>
</evidence>
<feature type="chain" id="PRO_5018181759" evidence="5">
    <location>
        <begin position="29"/>
        <end position="176"/>
    </location>
</feature>
<keyword evidence="2" id="KW-0645">Protease</keyword>
<evidence type="ECO:0000256" key="3">
    <source>
        <dbReference type="ARBA" id="ARBA00022801"/>
    </source>
</evidence>
<comment type="caution">
    <text evidence="7">The sequence shown here is derived from an EMBL/GenBank/DDBJ whole genome shotgun (WGS) entry which is preliminary data.</text>
</comment>
<proteinExistence type="inferred from homology"/>
<organism evidence="7 8">
    <name type="scientific">Pseudomethylobacillus aquaticus</name>
    <dbReference type="NCBI Taxonomy" id="2676064"/>
    <lineage>
        <taxon>Bacteria</taxon>
        <taxon>Pseudomonadati</taxon>
        <taxon>Pseudomonadota</taxon>
        <taxon>Betaproteobacteria</taxon>
        <taxon>Nitrosomonadales</taxon>
        <taxon>Methylophilaceae</taxon>
        <taxon>Pseudomethylobacillus</taxon>
    </lineage>
</organism>
<dbReference type="InterPro" id="IPR051202">
    <property type="entry name" value="Peptidase_C40"/>
</dbReference>
<dbReference type="EMBL" id="RJVP01000003">
    <property type="protein sequence ID" value="ROH86303.1"/>
    <property type="molecule type" value="Genomic_DNA"/>
</dbReference>
<evidence type="ECO:0000256" key="4">
    <source>
        <dbReference type="ARBA" id="ARBA00022807"/>
    </source>
</evidence>
<name>A0A3N0V0Q7_9PROT</name>
<evidence type="ECO:0000256" key="2">
    <source>
        <dbReference type="ARBA" id="ARBA00022670"/>
    </source>
</evidence>
<dbReference type="PANTHER" id="PTHR47053">
    <property type="entry name" value="MUREIN DD-ENDOPEPTIDASE MEPH-RELATED"/>
    <property type="match status" value="1"/>
</dbReference>
<comment type="similarity">
    <text evidence="1">Belongs to the peptidase C40 family.</text>
</comment>
<dbReference type="GO" id="GO:0006508">
    <property type="term" value="P:proteolysis"/>
    <property type="evidence" value="ECO:0007669"/>
    <property type="project" value="UniProtKB-KW"/>
</dbReference>
<dbReference type="Pfam" id="PF00877">
    <property type="entry name" value="NLPC_P60"/>
    <property type="match status" value="1"/>
</dbReference>
<evidence type="ECO:0000313" key="8">
    <source>
        <dbReference type="Proteomes" id="UP000275137"/>
    </source>
</evidence>
<dbReference type="AlphaFoldDB" id="A0A3N0V0Q7"/>
<feature type="domain" description="NlpC/P60" evidence="6">
    <location>
        <begin position="49"/>
        <end position="173"/>
    </location>
</feature>
<dbReference type="PROSITE" id="PS51935">
    <property type="entry name" value="NLPC_P60"/>
    <property type="match status" value="1"/>
</dbReference>
<dbReference type="PANTHER" id="PTHR47053:SF1">
    <property type="entry name" value="MUREIN DD-ENDOPEPTIDASE MEPH-RELATED"/>
    <property type="match status" value="1"/>
</dbReference>
<protein>
    <submittedName>
        <fullName evidence="7">Peptidoglycan endopeptidase</fullName>
    </submittedName>
</protein>
<keyword evidence="5" id="KW-0732">Signal</keyword>
<dbReference type="Proteomes" id="UP000275137">
    <property type="component" value="Unassembled WGS sequence"/>
</dbReference>
<feature type="signal peptide" evidence="5">
    <location>
        <begin position="1"/>
        <end position="28"/>
    </location>
</feature>